<protein>
    <submittedName>
        <fullName evidence="1">Uncharacterized protein</fullName>
    </submittedName>
</protein>
<dbReference type="EMBL" id="CBSZ010000059">
    <property type="protein sequence ID" value="CDH23143.1"/>
    <property type="molecule type" value="Genomic_DNA"/>
</dbReference>
<proteinExistence type="predicted"/>
<accession>A0A077PQ57</accession>
<evidence type="ECO:0000313" key="1">
    <source>
        <dbReference type="EMBL" id="CDH23143.1"/>
    </source>
</evidence>
<dbReference type="Proteomes" id="UP000028493">
    <property type="component" value="Unassembled WGS sequence"/>
</dbReference>
<dbReference type="AlphaFoldDB" id="A0A077PQ57"/>
<reference evidence="1" key="1">
    <citation type="submission" date="2013-07" db="EMBL/GenBank/DDBJ databases">
        <title>Sub-species coevolution in mutualistic symbiosis.</title>
        <authorList>
            <person name="Murfin K."/>
            <person name="Klassen J."/>
            <person name="Lee M."/>
            <person name="Forst S."/>
            <person name="Stock P."/>
            <person name="Goodrich-Blair H."/>
        </authorList>
    </citation>
    <scope>NUCLEOTIDE SEQUENCE [LARGE SCALE GENOMIC DNA]</scope>
    <source>
        <strain evidence="1">Kraussei Becker Underwood</strain>
    </source>
</reference>
<gene>
    <name evidence="1" type="ORF">XBKB1_1510015</name>
</gene>
<organism evidence="1 2">
    <name type="scientific">Xenorhabdus bovienii str. kraussei Becker Underwood</name>
    <dbReference type="NCBI Taxonomy" id="1398204"/>
    <lineage>
        <taxon>Bacteria</taxon>
        <taxon>Pseudomonadati</taxon>
        <taxon>Pseudomonadota</taxon>
        <taxon>Gammaproteobacteria</taxon>
        <taxon>Enterobacterales</taxon>
        <taxon>Morganellaceae</taxon>
        <taxon>Xenorhabdus</taxon>
    </lineage>
</organism>
<sequence>MVTALLKYLLNCPHYPTIHNNTNLNLLLKKKIFYYYFLFNFKKYLKIKKSIRSR</sequence>
<comment type="caution">
    <text evidence="1">The sequence shown here is derived from an EMBL/GenBank/DDBJ whole genome shotgun (WGS) entry which is preliminary data.</text>
</comment>
<evidence type="ECO:0000313" key="2">
    <source>
        <dbReference type="Proteomes" id="UP000028493"/>
    </source>
</evidence>
<name>A0A077PQ57_XENBV</name>
<dbReference type="HOGENOM" id="CLU_3049442_0_0_6"/>